<keyword evidence="9" id="KW-0012">Acyltransferase</keyword>
<protein>
    <recommendedName>
        <fullName evidence="4">diacylglycerol O-acyltransferase</fullName>
        <ecNumber evidence="4">2.3.1.20</ecNumber>
    </recommendedName>
</protein>
<keyword evidence="7" id="KW-0319">Glycerol metabolism</keyword>
<dbReference type="InterPro" id="IPR045034">
    <property type="entry name" value="O-acyltransferase_WSD1-like"/>
</dbReference>
<comment type="catalytic activity">
    <reaction evidence="10">
        <text>an acyl-CoA + a 1,2-diacyl-sn-glycerol = a triacyl-sn-glycerol + CoA</text>
        <dbReference type="Rhea" id="RHEA:10868"/>
        <dbReference type="ChEBI" id="CHEBI:17815"/>
        <dbReference type="ChEBI" id="CHEBI:57287"/>
        <dbReference type="ChEBI" id="CHEBI:58342"/>
        <dbReference type="ChEBI" id="CHEBI:64615"/>
        <dbReference type="EC" id="2.3.1.20"/>
    </reaction>
</comment>
<evidence type="ECO:0000256" key="2">
    <source>
        <dbReference type="ARBA" id="ARBA00005189"/>
    </source>
</evidence>
<dbReference type="Pfam" id="PF03007">
    <property type="entry name" value="WS_DGAT_cat"/>
    <property type="match status" value="1"/>
</dbReference>
<dbReference type="EC" id="2.3.1.20" evidence="4"/>
<dbReference type="GO" id="GO:0004144">
    <property type="term" value="F:diacylglycerol O-acyltransferase activity"/>
    <property type="evidence" value="ECO:0007669"/>
    <property type="project" value="UniProtKB-EC"/>
</dbReference>
<evidence type="ECO:0000256" key="5">
    <source>
        <dbReference type="ARBA" id="ARBA00022516"/>
    </source>
</evidence>
<keyword evidence="6" id="KW-0808">Transferase</keyword>
<feature type="domain" description="O-acyltransferase WSD1 C-terminal" evidence="13">
    <location>
        <begin position="313"/>
        <end position="450"/>
    </location>
</feature>
<reference evidence="14" key="2">
    <citation type="submission" date="2023-01" db="EMBL/GenBank/DDBJ databases">
        <authorList>
            <person name="Sun Q."/>
            <person name="Evtushenko L."/>
        </authorList>
    </citation>
    <scope>NUCLEOTIDE SEQUENCE</scope>
    <source>
        <strain evidence="14">VKM Ac-1069</strain>
    </source>
</reference>
<evidence type="ECO:0000256" key="7">
    <source>
        <dbReference type="ARBA" id="ARBA00022798"/>
    </source>
</evidence>
<name>A0A9W6L4S8_9PSEU</name>
<dbReference type="GO" id="GO:0001666">
    <property type="term" value="P:response to hypoxia"/>
    <property type="evidence" value="ECO:0007669"/>
    <property type="project" value="TreeGrafter"/>
</dbReference>
<dbReference type="InterPro" id="IPR009721">
    <property type="entry name" value="O-acyltransferase_WSD1_C"/>
</dbReference>
<organism evidence="14 15">
    <name type="scientific">Pseudonocardia halophobica</name>
    <dbReference type="NCBI Taxonomy" id="29401"/>
    <lineage>
        <taxon>Bacteria</taxon>
        <taxon>Bacillati</taxon>
        <taxon>Actinomycetota</taxon>
        <taxon>Actinomycetes</taxon>
        <taxon>Pseudonocardiales</taxon>
        <taxon>Pseudonocardiaceae</taxon>
        <taxon>Pseudonocardia</taxon>
    </lineage>
</organism>
<evidence type="ECO:0000256" key="10">
    <source>
        <dbReference type="ARBA" id="ARBA00048109"/>
    </source>
</evidence>
<gene>
    <name evidence="14" type="ORF">GCM10017577_47960</name>
</gene>
<dbReference type="Pfam" id="PF06974">
    <property type="entry name" value="WS_DGAT_C"/>
    <property type="match status" value="1"/>
</dbReference>
<dbReference type="PANTHER" id="PTHR31650:SF1">
    <property type="entry name" value="WAX ESTER SYNTHASE_DIACYLGLYCEROL ACYLTRANSFERASE 4-RELATED"/>
    <property type="match status" value="1"/>
</dbReference>
<evidence type="ECO:0000259" key="13">
    <source>
        <dbReference type="Pfam" id="PF06974"/>
    </source>
</evidence>
<evidence type="ECO:0000256" key="1">
    <source>
        <dbReference type="ARBA" id="ARBA00004771"/>
    </source>
</evidence>
<evidence type="ECO:0000256" key="11">
    <source>
        <dbReference type="SAM" id="MobiDB-lite"/>
    </source>
</evidence>
<dbReference type="InterPro" id="IPR023213">
    <property type="entry name" value="CAT-like_dom_sf"/>
</dbReference>
<keyword evidence="5" id="KW-0444">Lipid biosynthesis</keyword>
<dbReference type="InterPro" id="IPR004255">
    <property type="entry name" value="O-acyltransferase_WSD1_N"/>
</dbReference>
<feature type="domain" description="O-acyltransferase WSD1-like N-terminal" evidence="12">
    <location>
        <begin position="14"/>
        <end position="271"/>
    </location>
</feature>
<evidence type="ECO:0000256" key="9">
    <source>
        <dbReference type="ARBA" id="ARBA00023315"/>
    </source>
</evidence>
<comment type="pathway">
    <text evidence="1">Glycerolipid metabolism; triacylglycerol biosynthesis.</text>
</comment>
<comment type="pathway">
    <text evidence="2">Lipid metabolism.</text>
</comment>
<evidence type="ECO:0000256" key="4">
    <source>
        <dbReference type="ARBA" id="ARBA00013244"/>
    </source>
</evidence>
<dbReference type="Proteomes" id="UP001143463">
    <property type="component" value="Unassembled WGS sequence"/>
</dbReference>
<evidence type="ECO:0000256" key="8">
    <source>
        <dbReference type="ARBA" id="ARBA00023098"/>
    </source>
</evidence>
<dbReference type="PANTHER" id="PTHR31650">
    <property type="entry name" value="O-ACYLTRANSFERASE (WSD1-LIKE) FAMILY PROTEIN"/>
    <property type="match status" value="1"/>
</dbReference>
<dbReference type="RefSeq" id="WP_037049683.1">
    <property type="nucleotide sequence ID" value="NZ_BSFQ01000023.1"/>
</dbReference>
<feature type="compositionally biased region" description="Low complexity" evidence="11">
    <location>
        <begin position="454"/>
        <end position="476"/>
    </location>
</feature>
<proteinExistence type="inferred from homology"/>
<dbReference type="Gene3D" id="3.30.559.30">
    <property type="entry name" value="Nonribosomal peptide synthetase, condensation domain"/>
    <property type="match status" value="1"/>
</dbReference>
<comment type="caution">
    <text evidence="14">The sequence shown here is derived from an EMBL/GenBank/DDBJ whole genome shotgun (WGS) entry which is preliminary data.</text>
</comment>
<dbReference type="AlphaFoldDB" id="A0A9W6L4S8"/>
<dbReference type="Gene3D" id="3.30.559.10">
    <property type="entry name" value="Chloramphenicol acetyltransferase-like domain"/>
    <property type="match status" value="1"/>
</dbReference>
<evidence type="ECO:0000259" key="12">
    <source>
        <dbReference type="Pfam" id="PF03007"/>
    </source>
</evidence>
<reference evidence="14" key="1">
    <citation type="journal article" date="2014" name="Int. J. Syst. Evol. Microbiol.">
        <title>Complete genome sequence of Corynebacterium casei LMG S-19264T (=DSM 44701T), isolated from a smear-ripened cheese.</title>
        <authorList>
            <consortium name="US DOE Joint Genome Institute (JGI-PGF)"/>
            <person name="Walter F."/>
            <person name="Albersmeier A."/>
            <person name="Kalinowski J."/>
            <person name="Ruckert C."/>
        </authorList>
    </citation>
    <scope>NUCLEOTIDE SEQUENCE</scope>
    <source>
        <strain evidence="14">VKM Ac-1069</strain>
    </source>
</reference>
<dbReference type="SUPFAM" id="SSF52777">
    <property type="entry name" value="CoA-dependent acyltransferases"/>
    <property type="match status" value="1"/>
</dbReference>
<sequence>MQAVVTRLRLDELMSAWVAGPDTPMQIGLLGVFDAGPFRQADGVVDLARVRAELAQRATRVAGLRTRVVWTRLGEGRPFWAEDPAFVPLDHVDVTTLPTGADLASWAVTRSATPLPPDRPLWRADVVGGLPGERFAVLLVVSHVLADGAAGIALLGSLLDHRPETAAPVVPPRTVAPLPSHRQLRRVRRHEIAEAVRRRRRRGAAGVRRRRGGGRQGLAQVRAALAEFAGPEPVTSLPRHIGPGRSLGVVPVPLPELLRTGHALGVTVNDLLLAAVATGLREYLTARGEAVTGLVLRATVPATTGHTDRQVGSMLVVGLPVGEPDAARRLALIHEVTTRDKARLRAASTDVADLRLPAPVARPFLRWARRFGSRRLTLAVTDVTGPPTPLWLAGARLLAAAPIAPMSAGVPLSVAALSYAGELLVTLNADAGLTDLDVLTEGTARGFTALREQAGLATGPTTGPTAGPTSEPTPAW</sequence>
<dbReference type="GO" id="GO:0051701">
    <property type="term" value="P:biological process involved in interaction with host"/>
    <property type="evidence" value="ECO:0007669"/>
    <property type="project" value="TreeGrafter"/>
</dbReference>
<evidence type="ECO:0000313" key="14">
    <source>
        <dbReference type="EMBL" id="GLL13652.1"/>
    </source>
</evidence>
<comment type="similarity">
    <text evidence="3">Belongs to the long-chain O-acyltransferase family.</text>
</comment>
<dbReference type="GO" id="GO:0071731">
    <property type="term" value="P:response to nitric oxide"/>
    <property type="evidence" value="ECO:0007669"/>
    <property type="project" value="TreeGrafter"/>
</dbReference>
<dbReference type="GO" id="GO:0019432">
    <property type="term" value="P:triglyceride biosynthetic process"/>
    <property type="evidence" value="ECO:0007669"/>
    <property type="project" value="TreeGrafter"/>
</dbReference>
<keyword evidence="8" id="KW-0443">Lipid metabolism</keyword>
<dbReference type="GO" id="GO:0005886">
    <property type="term" value="C:plasma membrane"/>
    <property type="evidence" value="ECO:0007669"/>
    <property type="project" value="TreeGrafter"/>
</dbReference>
<dbReference type="GO" id="GO:0006071">
    <property type="term" value="P:glycerol metabolic process"/>
    <property type="evidence" value="ECO:0007669"/>
    <property type="project" value="UniProtKB-KW"/>
</dbReference>
<evidence type="ECO:0000256" key="3">
    <source>
        <dbReference type="ARBA" id="ARBA00009587"/>
    </source>
</evidence>
<evidence type="ECO:0000313" key="15">
    <source>
        <dbReference type="Proteomes" id="UP001143463"/>
    </source>
</evidence>
<evidence type="ECO:0000256" key="6">
    <source>
        <dbReference type="ARBA" id="ARBA00022679"/>
    </source>
</evidence>
<keyword evidence="15" id="KW-1185">Reference proteome</keyword>
<dbReference type="EMBL" id="BSFQ01000023">
    <property type="protein sequence ID" value="GLL13652.1"/>
    <property type="molecule type" value="Genomic_DNA"/>
</dbReference>
<feature type="region of interest" description="Disordered" evidence="11">
    <location>
        <begin position="452"/>
        <end position="476"/>
    </location>
</feature>
<accession>A0A9W6L4S8</accession>